<comment type="caution">
    <text evidence="7">The sequence shown here is derived from an EMBL/GenBank/DDBJ whole genome shotgun (WGS) entry which is preliminary data.</text>
</comment>
<dbReference type="Gene3D" id="3.90.226.10">
    <property type="entry name" value="2-enoyl-CoA Hydratase, Chain A, domain 1"/>
    <property type="match status" value="1"/>
</dbReference>
<dbReference type="SUPFAM" id="SSF52096">
    <property type="entry name" value="ClpP/crotonase"/>
    <property type="match status" value="1"/>
</dbReference>
<dbReference type="PROSITE" id="PS50980">
    <property type="entry name" value="COA_CT_NTER"/>
    <property type="match status" value="1"/>
</dbReference>
<evidence type="ECO:0000313" key="8">
    <source>
        <dbReference type="Proteomes" id="UP000680206"/>
    </source>
</evidence>
<dbReference type="EMBL" id="JAGEPF010000023">
    <property type="protein sequence ID" value="MBO2462636.1"/>
    <property type="molecule type" value="Genomic_DNA"/>
</dbReference>
<dbReference type="InterPro" id="IPR029045">
    <property type="entry name" value="ClpP/crotonase-like_dom_sf"/>
</dbReference>
<name>A0ABS3S150_9ACTN</name>
<dbReference type="InterPro" id="IPR011762">
    <property type="entry name" value="COA_CT_N"/>
</dbReference>
<accession>A0ABS3S150</accession>
<comment type="function">
    <text evidence="5">Component of the acetyl coenzyme A carboxylase (ACC) complex. Biotin carboxylase (BC) catalyzes the carboxylation of biotin on its carrier protein (BCCP) and then the CO(2) group is transferred by the transcarboxylase to acetyl-CoA to form malonyl-CoA.</text>
</comment>
<dbReference type="RefSeq" id="WP_208247086.1">
    <property type="nucleotide sequence ID" value="NZ_JAGEPF010000023.1"/>
</dbReference>
<evidence type="ECO:0000256" key="4">
    <source>
        <dbReference type="ARBA" id="ARBA00022833"/>
    </source>
</evidence>
<evidence type="ECO:0000256" key="3">
    <source>
        <dbReference type="ARBA" id="ARBA00022771"/>
    </source>
</evidence>
<dbReference type="Pfam" id="PF17848">
    <property type="entry name" value="Zn_ribbon_ACC"/>
    <property type="match status" value="1"/>
</dbReference>
<keyword evidence="4" id="KW-0862">Zinc</keyword>
<organism evidence="7 8">
    <name type="scientific">Actinomadura violacea</name>
    <dbReference type="NCBI Taxonomy" id="2819934"/>
    <lineage>
        <taxon>Bacteria</taxon>
        <taxon>Bacillati</taxon>
        <taxon>Actinomycetota</taxon>
        <taxon>Actinomycetes</taxon>
        <taxon>Streptosporangiales</taxon>
        <taxon>Thermomonosporaceae</taxon>
        <taxon>Actinomadura</taxon>
    </lineage>
</organism>
<evidence type="ECO:0000313" key="7">
    <source>
        <dbReference type="EMBL" id="MBO2462636.1"/>
    </source>
</evidence>
<keyword evidence="8" id="KW-1185">Reference proteome</keyword>
<evidence type="ECO:0000256" key="1">
    <source>
        <dbReference type="ARBA" id="ARBA00004496"/>
    </source>
</evidence>
<dbReference type="InterPro" id="IPR041010">
    <property type="entry name" value="Znf-ACC"/>
</dbReference>
<reference evidence="7 8" key="1">
    <citation type="submission" date="2021-03" db="EMBL/GenBank/DDBJ databases">
        <title>Actinomadura violae sp. nov., isolated from lichen in Thailand.</title>
        <authorList>
            <person name="Kanchanasin P."/>
            <person name="Saeng-In P."/>
            <person name="Phongsopitanun W."/>
            <person name="Yuki M."/>
            <person name="Kudo T."/>
            <person name="Ohkuma M."/>
            <person name="Tanasupawat S."/>
        </authorList>
    </citation>
    <scope>NUCLEOTIDE SEQUENCE [LARGE SCALE GENOMIC DNA]</scope>
    <source>
        <strain evidence="7 8">LCR2-06</strain>
    </source>
</reference>
<proteinExistence type="predicted"/>
<evidence type="ECO:0000256" key="5">
    <source>
        <dbReference type="ARBA" id="ARBA00025280"/>
    </source>
</evidence>
<keyword evidence="2" id="KW-0479">Metal-binding</keyword>
<dbReference type="Proteomes" id="UP000680206">
    <property type="component" value="Unassembled WGS sequence"/>
</dbReference>
<protein>
    <recommendedName>
        <fullName evidence="6">CoA carboxyltransferase N-terminal domain-containing protein</fullName>
    </recommendedName>
</protein>
<evidence type="ECO:0000259" key="6">
    <source>
        <dbReference type="PROSITE" id="PS50980"/>
    </source>
</evidence>
<evidence type="ECO:0000256" key="2">
    <source>
        <dbReference type="ARBA" id="ARBA00022723"/>
    </source>
</evidence>
<sequence length="121" mass="13241">MTVGEDLAAWSRGEGGLVPAVPWVRCDGCGELVYGKAYARNLNVCQICGGHGPLTAPQWIATLLDPSTVRYLRARPTVEDPIDFTGLLPFRSRLERDARRTTSLVHRMMAARSGRAGEENS</sequence>
<keyword evidence="3" id="KW-0863">Zinc-finger</keyword>
<comment type="subcellular location">
    <subcellularLocation>
        <location evidence="1">Cytoplasm</location>
    </subcellularLocation>
</comment>
<feature type="domain" description="CoA carboxyltransferase N-terminal" evidence="6">
    <location>
        <begin position="22"/>
        <end position="121"/>
    </location>
</feature>
<gene>
    <name evidence="7" type="ORF">J4709_34215</name>
</gene>